<gene>
    <name evidence="9" type="ORF">C4900_00525</name>
</gene>
<evidence type="ECO:0000313" key="10">
    <source>
        <dbReference type="Proteomes" id="UP000253250"/>
    </source>
</evidence>
<dbReference type="EMBL" id="PSYR01000001">
    <property type="protein sequence ID" value="RCN58320.1"/>
    <property type="molecule type" value="Genomic_DNA"/>
</dbReference>
<dbReference type="AlphaFoldDB" id="A0A368HJ61"/>
<dbReference type="GO" id="GO:0004467">
    <property type="term" value="F:long-chain fatty acid-CoA ligase activity"/>
    <property type="evidence" value="ECO:0007669"/>
    <property type="project" value="UniProtKB-EC"/>
</dbReference>
<dbReference type="PANTHER" id="PTHR43767">
    <property type="entry name" value="LONG-CHAIN-FATTY-ACID--COA LIGASE"/>
    <property type="match status" value="1"/>
</dbReference>
<dbReference type="InterPro" id="IPR042099">
    <property type="entry name" value="ANL_N_sf"/>
</dbReference>
<evidence type="ECO:0000259" key="8">
    <source>
        <dbReference type="Pfam" id="PF13193"/>
    </source>
</evidence>
<comment type="subcellular location">
    <subcellularLocation>
        <location evidence="1">Membrane</location>
        <topology evidence="1">Peripheral membrane protein</topology>
    </subcellularLocation>
</comment>
<dbReference type="OrthoDB" id="9787658at2"/>
<dbReference type="EC" id="6.2.1.3" evidence="4"/>
<evidence type="ECO:0000256" key="1">
    <source>
        <dbReference type="ARBA" id="ARBA00004170"/>
    </source>
</evidence>
<comment type="pathway">
    <text evidence="2">Lipid metabolism; fatty acid beta-oxidation.</text>
</comment>
<dbReference type="RefSeq" id="WP_114282114.1">
    <property type="nucleotide sequence ID" value="NZ_PSYR01000001.1"/>
</dbReference>
<name>A0A368HJ61_9GAMM</name>
<feature type="domain" description="AMP-dependent synthetase/ligase" evidence="7">
    <location>
        <begin position="123"/>
        <end position="301"/>
    </location>
</feature>
<evidence type="ECO:0000256" key="2">
    <source>
        <dbReference type="ARBA" id="ARBA00005005"/>
    </source>
</evidence>
<organism evidence="9 10">
    <name type="scientific">Acidiferrobacter thiooxydans</name>
    <dbReference type="NCBI Taxonomy" id="163359"/>
    <lineage>
        <taxon>Bacteria</taxon>
        <taxon>Pseudomonadati</taxon>
        <taxon>Pseudomonadota</taxon>
        <taxon>Gammaproteobacteria</taxon>
        <taxon>Acidiferrobacterales</taxon>
        <taxon>Acidiferrobacteraceae</taxon>
        <taxon>Acidiferrobacter</taxon>
    </lineage>
</organism>
<reference evidence="9 10" key="1">
    <citation type="submission" date="2018-02" db="EMBL/GenBank/DDBJ databases">
        <title>Insights into the biology of acidophilic members of the Acidiferrobacteraceae family derived from comparative genomic analyses.</title>
        <authorList>
            <person name="Issotta F."/>
            <person name="Thyssen C."/>
            <person name="Mena C."/>
            <person name="Moya A."/>
            <person name="Bellenberg S."/>
            <person name="Sproer C."/>
            <person name="Covarrubias P.C."/>
            <person name="Sand W."/>
            <person name="Quatrini R."/>
            <person name="Vera M."/>
        </authorList>
    </citation>
    <scope>NUCLEOTIDE SEQUENCE [LARGE SCALE GENOMIC DNA]</scope>
    <source>
        <strain evidence="10">m-1</strain>
    </source>
</reference>
<dbReference type="InterPro" id="IPR045851">
    <property type="entry name" value="AMP-bd_C_sf"/>
</dbReference>
<evidence type="ECO:0000256" key="3">
    <source>
        <dbReference type="ARBA" id="ARBA00022598"/>
    </source>
</evidence>
<dbReference type="Gene3D" id="3.30.300.30">
    <property type="match status" value="1"/>
</dbReference>
<dbReference type="InterPro" id="IPR025110">
    <property type="entry name" value="AMP-bd_C"/>
</dbReference>
<dbReference type="InterPro" id="IPR050237">
    <property type="entry name" value="ATP-dep_AMP-bd_enzyme"/>
</dbReference>
<dbReference type="Pfam" id="PF00501">
    <property type="entry name" value="AMP-binding"/>
    <property type="match status" value="1"/>
</dbReference>
<dbReference type="Pfam" id="PF13193">
    <property type="entry name" value="AMP-binding_C"/>
    <property type="match status" value="1"/>
</dbReference>
<protein>
    <recommendedName>
        <fullName evidence="5">Long-chain-fatty-acid--CoA ligase</fullName>
        <ecNumber evidence="4">6.2.1.3</ecNumber>
    </recommendedName>
    <alternativeName>
        <fullName evidence="6">Long-chain acyl-CoA synthetase</fullName>
    </alternativeName>
</protein>
<evidence type="ECO:0000256" key="4">
    <source>
        <dbReference type="ARBA" id="ARBA00026121"/>
    </source>
</evidence>
<dbReference type="Gene3D" id="3.40.50.12780">
    <property type="entry name" value="N-terminal domain of ligase-like"/>
    <property type="match status" value="1"/>
</dbReference>
<accession>A0A368HJ61</accession>
<sequence>MTRAPADAALTTATDPAEVLAFYRGAPRSLAQFLGDVADVVALWPARGPILNACADRYHFLVGLAASAVAGRMTVLPATHAVETIKSLHAQMPDLYCLADSDFPVALPMLRFPRLDSGGRRREALPVPRIPLDRPVATVFTSGTTGTPAAHVKTWGSLVAGARAEAARLGLDDGPVWSLIATVPPQHMYGLESSVMLGLHGRALVHHGRPFYPEDIADALAAVPRPRLLVTSPVHLRALLTSATVTPALDAVLCATAPLPRALAEEAERRLDAPLHEIYGATEAGQIATRRPTQDELWTLFPGLVLEACDTSFVVHGGHVETPAVLGDIIEPSGPRRFRLHGRGTDIVNVAGKRSSIAFLEQQLLAIPGVVDGAFYMPDEDLAGPVARLTAFVVAPGLSAASIETALRARLDPVFLPRPLVLVDALPRLATGKLPLAALRRLLTSRTRQVGGRHG</sequence>
<keyword evidence="3" id="KW-0436">Ligase</keyword>
<keyword evidence="10" id="KW-1185">Reference proteome</keyword>
<dbReference type="GO" id="GO:0016020">
    <property type="term" value="C:membrane"/>
    <property type="evidence" value="ECO:0007669"/>
    <property type="project" value="UniProtKB-SubCell"/>
</dbReference>
<proteinExistence type="predicted"/>
<evidence type="ECO:0000313" key="9">
    <source>
        <dbReference type="EMBL" id="RCN58320.1"/>
    </source>
</evidence>
<dbReference type="PANTHER" id="PTHR43767:SF8">
    <property type="entry name" value="LONG-CHAIN-FATTY-ACID--COA LIGASE"/>
    <property type="match status" value="1"/>
</dbReference>
<dbReference type="Proteomes" id="UP000253250">
    <property type="component" value="Unassembled WGS sequence"/>
</dbReference>
<evidence type="ECO:0000256" key="5">
    <source>
        <dbReference type="ARBA" id="ARBA00039545"/>
    </source>
</evidence>
<dbReference type="InterPro" id="IPR000873">
    <property type="entry name" value="AMP-dep_synth/lig_dom"/>
</dbReference>
<comment type="caution">
    <text evidence="9">The sequence shown here is derived from an EMBL/GenBank/DDBJ whole genome shotgun (WGS) entry which is preliminary data.</text>
</comment>
<feature type="domain" description="AMP-binding enzyme C-terminal" evidence="8">
    <location>
        <begin position="360"/>
        <end position="433"/>
    </location>
</feature>
<evidence type="ECO:0000256" key="6">
    <source>
        <dbReference type="ARBA" id="ARBA00042773"/>
    </source>
</evidence>
<dbReference type="SUPFAM" id="SSF56801">
    <property type="entry name" value="Acetyl-CoA synthetase-like"/>
    <property type="match status" value="1"/>
</dbReference>
<evidence type="ECO:0000259" key="7">
    <source>
        <dbReference type="Pfam" id="PF00501"/>
    </source>
</evidence>